<dbReference type="STRING" id="156994.SAMN04488028_104372"/>
<dbReference type="RefSeq" id="WP_073122957.1">
    <property type="nucleotide sequence ID" value="NZ_FRAA01000004.1"/>
</dbReference>
<proteinExistence type="predicted"/>
<dbReference type="PROSITE" id="PS50932">
    <property type="entry name" value="HTH_LACI_2"/>
    <property type="match status" value="1"/>
</dbReference>
<dbReference type="SUPFAM" id="SSF53822">
    <property type="entry name" value="Periplasmic binding protein-like I"/>
    <property type="match status" value="1"/>
</dbReference>
<dbReference type="InterPro" id="IPR028082">
    <property type="entry name" value="Peripla_BP_I"/>
</dbReference>
<protein>
    <submittedName>
        <fullName evidence="5">Transcriptional regulator, LacI family</fullName>
    </submittedName>
</protein>
<dbReference type="PANTHER" id="PTHR30146">
    <property type="entry name" value="LACI-RELATED TRANSCRIPTIONAL REPRESSOR"/>
    <property type="match status" value="1"/>
</dbReference>
<dbReference type="Pfam" id="PF00356">
    <property type="entry name" value="LacI"/>
    <property type="match status" value="1"/>
</dbReference>
<gene>
    <name evidence="5" type="ORF">SAMN04488028_104372</name>
</gene>
<organism evidence="5 6">
    <name type="scientific">Reichenbachiella agariperforans</name>
    <dbReference type="NCBI Taxonomy" id="156994"/>
    <lineage>
        <taxon>Bacteria</taxon>
        <taxon>Pseudomonadati</taxon>
        <taxon>Bacteroidota</taxon>
        <taxon>Cytophagia</taxon>
        <taxon>Cytophagales</taxon>
        <taxon>Reichenbachiellaceae</taxon>
        <taxon>Reichenbachiella</taxon>
    </lineage>
</organism>
<dbReference type="GO" id="GO:0000976">
    <property type="term" value="F:transcription cis-regulatory region binding"/>
    <property type="evidence" value="ECO:0007669"/>
    <property type="project" value="TreeGrafter"/>
</dbReference>
<name>A0A1M6S1K3_REIAG</name>
<reference evidence="6" key="1">
    <citation type="submission" date="2016-11" db="EMBL/GenBank/DDBJ databases">
        <authorList>
            <person name="Varghese N."/>
            <person name="Submissions S."/>
        </authorList>
    </citation>
    <scope>NUCLEOTIDE SEQUENCE [LARGE SCALE GENOMIC DNA]</scope>
    <source>
        <strain evidence="6">DSM 26134</strain>
    </source>
</reference>
<dbReference type="Pfam" id="PF13407">
    <property type="entry name" value="Peripla_BP_4"/>
    <property type="match status" value="1"/>
</dbReference>
<feature type="domain" description="HTH lacI-type" evidence="4">
    <location>
        <begin position="5"/>
        <end position="59"/>
    </location>
</feature>
<evidence type="ECO:0000313" key="6">
    <source>
        <dbReference type="Proteomes" id="UP000184474"/>
    </source>
</evidence>
<keyword evidence="3" id="KW-0804">Transcription</keyword>
<sequence>MAEKITIKEIAKKAGVSIGTVDRVFHNRGRVAEATRQRVLQIAEEGNYSSNVYARSLRLNRAFTIAVLLPEDNYYWKKQSEGIQEGIAEHAALGFEVKEYSVQREASTDVTTVLQTVLESEPDGLILTPIFLKAGDEALHQLQDSGVPFVFVDSNIPEVGQLSFVGQDAYQSGMLAGSLLDRGYIKDYVCCVVTATANDLKNQAIQERVAGLRAYYESVGRAKDSIREVNLARDQVTVEMLRRQLVEERRPVHVFVPNSRSYLVAAALADYREQLQLRMVGYDLVDPNIKLMEDGTIDFVIHQKPKMQGYLAVQSLYKHLMLKTSVPMEQYMPLELITKQNIEYTER</sequence>
<dbReference type="AlphaFoldDB" id="A0A1M6S1K3"/>
<keyword evidence="1" id="KW-0805">Transcription regulation</keyword>
<dbReference type="GO" id="GO:0003700">
    <property type="term" value="F:DNA-binding transcription factor activity"/>
    <property type="evidence" value="ECO:0007669"/>
    <property type="project" value="TreeGrafter"/>
</dbReference>
<evidence type="ECO:0000256" key="3">
    <source>
        <dbReference type="ARBA" id="ARBA00023163"/>
    </source>
</evidence>
<dbReference type="Gene3D" id="3.40.50.2300">
    <property type="match status" value="2"/>
</dbReference>
<dbReference type="Gene3D" id="1.10.260.40">
    <property type="entry name" value="lambda repressor-like DNA-binding domains"/>
    <property type="match status" value="1"/>
</dbReference>
<dbReference type="CDD" id="cd01392">
    <property type="entry name" value="HTH_LacI"/>
    <property type="match status" value="1"/>
</dbReference>
<dbReference type="SUPFAM" id="SSF47413">
    <property type="entry name" value="lambda repressor-like DNA-binding domains"/>
    <property type="match status" value="1"/>
</dbReference>
<dbReference type="EMBL" id="FRAA01000004">
    <property type="protein sequence ID" value="SHK38722.1"/>
    <property type="molecule type" value="Genomic_DNA"/>
</dbReference>
<dbReference type="InterPro" id="IPR025997">
    <property type="entry name" value="SBP_2_dom"/>
</dbReference>
<dbReference type="PANTHER" id="PTHR30146:SF144">
    <property type="entry name" value="LACI-FAMILY TRANSCRIPTION REGULATOR"/>
    <property type="match status" value="1"/>
</dbReference>
<dbReference type="InterPro" id="IPR010982">
    <property type="entry name" value="Lambda_DNA-bd_dom_sf"/>
</dbReference>
<evidence type="ECO:0000259" key="4">
    <source>
        <dbReference type="PROSITE" id="PS50932"/>
    </source>
</evidence>
<dbReference type="Proteomes" id="UP000184474">
    <property type="component" value="Unassembled WGS sequence"/>
</dbReference>
<dbReference type="InterPro" id="IPR000843">
    <property type="entry name" value="HTH_LacI"/>
</dbReference>
<evidence type="ECO:0000256" key="2">
    <source>
        <dbReference type="ARBA" id="ARBA00023125"/>
    </source>
</evidence>
<dbReference type="SMART" id="SM00354">
    <property type="entry name" value="HTH_LACI"/>
    <property type="match status" value="1"/>
</dbReference>
<evidence type="ECO:0000256" key="1">
    <source>
        <dbReference type="ARBA" id="ARBA00023015"/>
    </source>
</evidence>
<accession>A0A1M6S1K3</accession>
<evidence type="ECO:0000313" key="5">
    <source>
        <dbReference type="EMBL" id="SHK38722.1"/>
    </source>
</evidence>
<keyword evidence="6" id="KW-1185">Reference proteome</keyword>
<keyword evidence="2" id="KW-0238">DNA-binding</keyword>